<protein>
    <recommendedName>
        <fullName evidence="1">Bacterial SCP orthologue domain-containing protein</fullName>
    </recommendedName>
</protein>
<dbReference type="Pfam" id="PF17844">
    <property type="entry name" value="SCP_3"/>
    <property type="match status" value="1"/>
</dbReference>
<gene>
    <name evidence="2" type="ordered locus">HMPREF0733_10508</name>
</gene>
<proteinExistence type="predicted"/>
<name>E3H0N8_ROTDC</name>
<evidence type="ECO:0000313" key="2">
    <source>
        <dbReference type="EMBL" id="ADP39966.1"/>
    </source>
</evidence>
<sequence>MSVRRRVSEADGAAAFAQVRQVFDTVLSGEKPLISAENRDDIEQSFARLPRSARATAVRYALEELATLAPGNSVEVRVPPYGVTQCIAGPRHTRGTPPSVVETNGFIWCALAAGALTWDDASASGLLTASGERSNLSRYFPLF</sequence>
<dbReference type="GeneID" id="29743167"/>
<organism evidence="2 3">
    <name type="scientific">Rothia dentocariosa (strain ATCC 17931 / CDC X599 / XDIA)</name>
    <dbReference type="NCBI Taxonomy" id="762948"/>
    <lineage>
        <taxon>Bacteria</taxon>
        <taxon>Bacillati</taxon>
        <taxon>Actinomycetota</taxon>
        <taxon>Actinomycetes</taxon>
        <taxon>Micrococcales</taxon>
        <taxon>Micrococcaceae</taxon>
        <taxon>Rothia</taxon>
    </lineage>
</organism>
<reference evidence="3" key="1">
    <citation type="submission" date="2010-10" db="EMBL/GenBank/DDBJ databases">
        <title>The complete genome of Rothia dentocariosa ATCC 17931.</title>
        <authorList>
            <person name="Muzny D."/>
            <person name="Qin X."/>
            <person name="Buhay C."/>
            <person name="Dugan-Rocha S."/>
            <person name="Ding Y."/>
            <person name="Chen G."/>
            <person name="Hawes A."/>
            <person name="Holder M."/>
            <person name="Jhangiani S."/>
            <person name="Johnson A."/>
            <person name="Khan Z."/>
            <person name="Li Z."/>
            <person name="Liu W."/>
            <person name="Liu X."/>
            <person name="Perez L."/>
            <person name="Shen H."/>
            <person name="Wang Q."/>
            <person name="Watt J."/>
            <person name="Xi L."/>
            <person name="Xin Y."/>
            <person name="Zhou J."/>
            <person name="Deng J."/>
            <person name="Jiang H."/>
            <person name="Liu Y."/>
            <person name="Qu J."/>
            <person name="Song X.-Z."/>
            <person name="Zhang L."/>
            <person name="Villasana D."/>
            <person name="Johnson A."/>
            <person name="Liu J."/>
            <person name="Liyanage D."/>
            <person name="Lorensuhewa L."/>
            <person name="Robinson T."/>
            <person name="Song A."/>
            <person name="Song B.-B."/>
            <person name="Dinh H."/>
            <person name="Thornton R."/>
            <person name="Coyle M."/>
            <person name="Francisco L."/>
            <person name="Jackson L."/>
            <person name="Javaid M."/>
            <person name="Korchina V."/>
            <person name="Kovar C."/>
            <person name="Mata R."/>
            <person name="Mathew T."/>
            <person name="Ngo R."/>
            <person name="Nguyen L."/>
            <person name="Nguyen N."/>
            <person name="Okwuonu G."/>
            <person name="Ongeri F."/>
            <person name="Pham C."/>
            <person name="Simmons D."/>
            <person name="Wilczek-Boney K."/>
            <person name="Hale W."/>
            <person name="Jakkamsetti A."/>
            <person name="Pham P."/>
            <person name="Ruth R."/>
            <person name="San Lucas F."/>
            <person name="Warren J."/>
            <person name="Zhang J."/>
            <person name="Zhao Z."/>
            <person name="Zhou C."/>
            <person name="Zhu D."/>
            <person name="Lee S."/>
            <person name="Bess C."/>
            <person name="Blankenburg K."/>
            <person name="Forbes L."/>
            <person name="Fu Q."/>
            <person name="Gubbala S."/>
            <person name="Hirani K."/>
            <person name="Jayaseelan J.C."/>
            <person name="Lara F."/>
            <person name="Munidasa M."/>
            <person name="Palculict T."/>
            <person name="Patil S."/>
            <person name="Pu L.-L."/>
            <person name="Saada N."/>
            <person name="Tang L."/>
            <person name="Weissenberger G."/>
            <person name="Zhu Y."/>
            <person name="Hemphill L."/>
            <person name="Shang Y."/>
            <person name="Youmans B."/>
            <person name="Ayvaz T."/>
            <person name="Ross M."/>
            <person name="Santibanez J."/>
            <person name="Aqrawi P."/>
            <person name="Gross S."/>
            <person name="Joshi V."/>
            <person name="Fowler G."/>
            <person name="Nazareth L."/>
            <person name="Reid J."/>
            <person name="Worley K."/>
            <person name="Petrosino J."/>
            <person name="Highlander S."/>
            <person name="Gibbs R."/>
        </authorList>
    </citation>
    <scope>NUCLEOTIDE SEQUENCE [LARGE SCALE GENOMIC DNA]</scope>
    <source>
        <strain evidence="3">ATCC 17931 / CDC X599 / XDIA</strain>
    </source>
</reference>
<dbReference type="KEGG" id="rdn:HMPREF0733_10508"/>
<dbReference type="EMBL" id="CP002280">
    <property type="protein sequence ID" value="ADP39966.1"/>
    <property type="molecule type" value="Genomic_DNA"/>
</dbReference>
<dbReference type="InterPro" id="IPR041629">
    <property type="entry name" value="SCP_3"/>
</dbReference>
<dbReference type="AlphaFoldDB" id="E3H0N8"/>
<dbReference type="HOGENOM" id="CLU_123202_2_0_11"/>
<dbReference type="Proteomes" id="UP000000387">
    <property type="component" value="Chromosome"/>
</dbReference>
<feature type="domain" description="Bacterial SCP orthologue" evidence="1">
    <location>
        <begin position="51"/>
        <end position="142"/>
    </location>
</feature>
<dbReference type="eggNOG" id="COG3255">
    <property type="taxonomic scope" value="Bacteria"/>
</dbReference>
<dbReference type="RefSeq" id="WP_013397795.1">
    <property type="nucleotide sequence ID" value="NC_014643.1"/>
</dbReference>
<evidence type="ECO:0000313" key="3">
    <source>
        <dbReference type="Proteomes" id="UP000000387"/>
    </source>
</evidence>
<dbReference type="Gene3D" id="3.30.1050.40">
    <property type="match status" value="1"/>
</dbReference>
<evidence type="ECO:0000259" key="1">
    <source>
        <dbReference type="Pfam" id="PF17844"/>
    </source>
</evidence>
<accession>E3H0N8</accession>